<dbReference type="Proteomes" id="UP000602057">
    <property type="component" value="Unassembled WGS sequence"/>
</dbReference>
<protein>
    <submittedName>
        <fullName evidence="1">Uncharacterized protein</fullName>
    </submittedName>
</protein>
<evidence type="ECO:0000313" key="1">
    <source>
        <dbReference type="EMBL" id="MBD0835056.1"/>
    </source>
</evidence>
<accession>A0A8J6QGE5</accession>
<keyword evidence="2" id="KW-1185">Reference proteome</keyword>
<sequence>MLKISNLKITTKLWALLGFVLLLLLSPCKVRNFIQDELGVPKTEISNKNKTTFNPSCDTSDVVLNSLNKDIKADQSVPAILTPFEFTLTISNLAKDYSSLQDTETIRVSPIPLYILYRNFKDYL</sequence>
<proteinExistence type="predicted"/>
<reference evidence="1" key="2">
    <citation type="submission" date="2020-09" db="EMBL/GenBank/DDBJ databases">
        <authorList>
            <person name="Wu Z."/>
        </authorList>
    </citation>
    <scope>NUCLEOTIDE SEQUENCE</scope>
    <source>
        <strain evidence="1">SC17</strain>
    </source>
</reference>
<dbReference type="RefSeq" id="WP_188215551.1">
    <property type="nucleotide sequence ID" value="NZ_BAABGH010000010.1"/>
</dbReference>
<gene>
    <name evidence="1" type="ORF">ICJ84_06390</name>
</gene>
<name>A0A8J6QGE5_9FLAO</name>
<dbReference type="AlphaFoldDB" id="A0A8J6QGE5"/>
<dbReference type="EMBL" id="JACVXC010000002">
    <property type="protein sequence ID" value="MBD0835056.1"/>
    <property type="molecule type" value="Genomic_DNA"/>
</dbReference>
<evidence type="ECO:0000313" key="2">
    <source>
        <dbReference type="Proteomes" id="UP000602057"/>
    </source>
</evidence>
<organism evidence="1 2">
    <name type="scientific">Aestuariibaculum suncheonense</name>
    <dbReference type="NCBI Taxonomy" id="1028745"/>
    <lineage>
        <taxon>Bacteria</taxon>
        <taxon>Pseudomonadati</taxon>
        <taxon>Bacteroidota</taxon>
        <taxon>Flavobacteriia</taxon>
        <taxon>Flavobacteriales</taxon>
        <taxon>Flavobacteriaceae</taxon>
    </lineage>
</organism>
<reference evidence="1" key="1">
    <citation type="journal article" date="2013" name="Int. J. Syst. Evol. Microbiol.">
        <title>Aestuariibaculum suncheonense gen. nov., sp. nov., a marine bacterium of the family Flavobacteriaceae isolated from a tidal flat and emended descriptions of the genera Gaetbulibacter and Tamlana.</title>
        <authorList>
            <person name="Jeong S.H."/>
            <person name="Park M.S."/>
            <person name="Jin H.M."/>
            <person name="Lee K."/>
            <person name="Park W."/>
            <person name="Jeon C.O."/>
        </authorList>
    </citation>
    <scope>NUCLEOTIDE SEQUENCE</scope>
    <source>
        <strain evidence="1">SC17</strain>
    </source>
</reference>
<comment type="caution">
    <text evidence="1">The sequence shown here is derived from an EMBL/GenBank/DDBJ whole genome shotgun (WGS) entry which is preliminary data.</text>
</comment>